<reference evidence="1" key="1">
    <citation type="submission" date="2016-08" db="EMBL/GenBank/DDBJ databases">
        <authorList>
            <person name="Ngugi D.K."/>
            <person name="Miyake S."/>
            <person name="Stingl U."/>
        </authorList>
    </citation>
    <scope>NUCLEOTIDE SEQUENCE</scope>
    <source>
        <strain evidence="1">SCG-D08WGA-EpuloA1</strain>
    </source>
</reference>
<evidence type="ECO:0000313" key="1">
    <source>
        <dbReference type="EMBL" id="ONI43906.1"/>
    </source>
</evidence>
<dbReference type="Proteomes" id="UP000188637">
    <property type="component" value="Unassembled WGS sequence"/>
</dbReference>
<dbReference type="EMBL" id="LJHD01000131">
    <property type="protein sequence ID" value="ONI43906.1"/>
    <property type="molecule type" value="Genomic_DNA"/>
</dbReference>
<accession>A0ACC8XHS0</accession>
<proteinExistence type="predicted"/>
<keyword evidence="2" id="KW-1185">Reference proteome</keyword>
<sequence>MEGGITILKQYIFKYKWFYITGILMLWMTNVAQMYIPKATAAITDGITIGSLDIDGVVEILKLLILAIFTIVIGRMGWRITLVGSGRRIEKEIREALFTKWLKLDITYFNENKTGNLMAYATNDLNAIRMMTGMGVIVIFDAIIMTLMVIYTMATFVNIKLTLVAIVPMPLIAISGLYMKKHIHDRFLAKQRAFANLSDQVQESFSGIKVIKAFVQENQTLDKFESICLDNYVKNISLAKISAFMNPAMQFLVGISLLISIGYGGYMTLNNEITAGSFIAFNQYILMLTWPMSAITHAINVYAQGIAAAKRIEEVLNAKEIILDNENSISKDNLEGSISIKDFNFDFPDNNQPALRNINLEIESGQTLAILGRTGSGKSTLVNILLRFYNIEENKLFIGGYDIMKLCVKTVRGNIAYVPQDNFLFSDTVKNNIAFGLGDFDDELVQEAATRANVHQNIIDFTDKYETVVGEKGTMLSGGQKQRISIARALILKAPILILDDSLSAVDTKTEETILNNLKKVRNGKTNIIIAHRISTVRNADKIIVMEQGKIAEQGTHDSLIKLGGIYAKMHIQQQLKKGGDTYEG</sequence>
<protein>
    <submittedName>
        <fullName evidence="1">Uncharacterized protein</fullName>
    </submittedName>
</protein>
<evidence type="ECO:0000313" key="2">
    <source>
        <dbReference type="Proteomes" id="UP000188637"/>
    </source>
</evidence>
<comment type="caution">
    <text evidence="1">The sequence shown here is derived from an EMBL/GenBank/DDBJ whole genome shotgun (WGS) entry which is preliminary data.</text>
</comment>
<gene>
    <name evidence="1" type="ORF">AN640_06045</name>
</gene>
<name>A0ACC8XHS0_9FIRM</name>
<organism evidence="1 2">
    <name type="scientific">Candidatus Epulonipiscium fishelsonii</name>
    <dbReference type="NCBI Taxonomy" id="77094"/>
    <lineage>
        <taxon>Bacteria</taxon>
        <taxon>Bacillati</taxon>
        <taxon>Bacillota</taxon>
        <taxon>Clostridia</taxon>
        <taxon>Lachnospirales</taxon>
        <taxon>Lachnospiraceae</taxon>
        <taxon>Candidatus Epulonipiscium</taxon>
    </lineage>
</organism>